<comment type="caution">
    <text evidence="1">The sequence shown here is derived from an EMBL/GenBank/DDBJ whole genome shotgun (WGS) entry which is preliminary data.</text>
</comment>
<dbReference type="Proteomes" id="UP000176504">
    <property type="component" value="Unassembled WGS sequence"/>
</dbReference>
<dbReference type="AlphaFoldDB" id="A0A1F4VCY2"/>
<organism evidence="1 2">
    <name type="scientific">candidate division WWE3 bacterium RIFCSPLOWO2_01_FULL_41_18</name>
    <dbReference type="NCBI Taxonomy" id="1802625"/>
    <lineage>
        <taxon>Bacteria</taxon>
        <taxon>Katanobacteria</taxon>
    </lineage>
</organism>
<accession>A0A1F4VCY2</accession>
<evidence type="ECO:0000313" key="2">
    <source>
        <dbReference type="Proteomes" id="UP000176504"/>
    </source>
</evidence>
<sequence>MEKQNVLTSLLILGVTGVFVYALSGSAYAQSNGQYSPLIQRLIEKFNLNKTDVDKIVQEFRTERQTEMRKSHEERLNQAVKDGKLTNEQKNKILSKFDEFKNKRDEFANLTPEERQKKMQEHKEELEKWAEENDIDESYIFGFGRRFHKGFAKGFRFGQGL</sequence>
<reference evidence="1 2" key="1">
    <citation type="journal article" date="2016" name="Nat. Commun.">
        <title>Thousands of microbial genomes shed light on interconnected biogeochemical processes in an aquifer system.</title>
        <authorList>
            <person name="Anantharaman K."/>
            <person name="Brown C.T."/>
            <person name="Hug L.A."/>
            <person name="Sharon I."/>
            <person name="Castelle C.J."/>
            <person name="Probst A.J."/>
            <person name="Thomas B.C."/>
            <person name="Singh A."/>
            <person name="Wilkins M.J."/>
            <person name="Karaoz U."/>
            <person name="Brodie E.L."/>
            <person name="Williams K.H."/>
            <person name="Hubbard S.S."/>
            <person name="Banfield J.F."/>
        </authorList>
    </citation>
    <scope>NUCLEOTIDE SEQUENCE [LARGE SCALE GENOMIC DNA]</scope>
</reference>
<name>A0A1F4VCY2_UNCKA</name>
<dbReference type="EMBL" id="MEVI01000003">
    <property type="protein sequence ID" value="OGC55106.1"/>
    <property type="molecule type" value="Genomic_DNA"/>
</dbReference>
<gene>
    <name evidence="1" type="ORF">A3A78_03965</name>
</gene>
<proteinExistence type="predicted"/>
<protein>
    <submittedName>
        <fullName evidence="1">Uncharacterized protein</fullName>
    </submittedName>
</protein>
<evidence type="ECO:0000313" key="1">
    <source>
        <dbReference type="EMBL" id="OGC55106.1"/>
    </source>
</evidence>